<evidence type="ECO:0000259" key="5">
    <source>
        <dbReference type="Pfam" id="PF04101"/>
    </source>
</evidence>
<comment type="caution">
    <text evidence="7">The sequence shown here is derived from an EMBL/GenBank/DDBJ whole genome shotgun (WGS) entry which is preliminary data.</text>
</comment>
<dbReference type="AlphaFoldDB" id="A0A2G9YI34"/>
<proteinExistence type="inferred from homology"/>
<evidence type="ECO:0000313" key="7">
    <source>
        <dbReference type="EMBL" id="PIP18822.1"/>
    </source>
</evidence>
<evidence type="ECO:0000256" key="3">
    <source>
        <dbReference type="ARBA" id="ARBA00022676"/>
    </source>
</evidence>
<dbReference type="GO" id="GO:0016758">
    <property type="term" value="F:hexosyltransferase activity"/>
    <property type="evidence" value="ECO:0007669"/>
    <property type="project" value="InterPro"/>
</dbReference>
<evidence type="ECO:0000259" key="6">
    <source>
        <dbReference type="Pfam" id="PF06925"/>
    </source>
</evidence>
<dbReference type="InterPro" id="IPR050519">
    <property type="entry name" value="Glycosyltransf_28_UgtP"/>
</dbReference>
<sequence>MRVLIVYASSGAGHRRAAEAIYDYLKANRLDLSLKMVDVLDRTNALFRFDYTVGYSFLVKYAVSLWRFAFWLTKFKLFRFLSSPIATFVNNINSLSFIRYLIRKNPDVIISTHFLPADIAALLKRSHKIKSKLITVITDFGVHPYWVAEGTDLYIAASDFTKERLLKERVGPERIKVFGLPFHPRFLKQFDRKALAQKIGIAPDRFTVLLMTGSFGSGPLEKIAKLLSSDVQVLVVCASNEKLRKRLLKRHIPNVKAFGFVENTEELMAVSDCIVTKAGGSTIAEVINMDLAPVFISIIPGQEFYNVEALRRLGVGLVPKNIAQLKEMVLELKNNPDKLNLMKERIEAVKKPLACEEIAGVIR</sequence>
<organism evidence="7 8">
    <name type="scientific">Candidatus Sherwoodlollariibacterium unditelluris</name>
    <dbReference type="NCBI Taxonomy" id="1974757"/>
    <lineage>
        <taxon>Bacteria</taxon>
        <taxon>Pseudomonadati</taxon>
        <taxon>Candidatus Omnitrophota</taxon>
        <taxon>Candidatus Sherwoodlollariibacterium</taxon>
    </lineage>
</organism>
<evidence type="ECO:0000256" key="4">
    <source>
        <dbReference type="ARBA" id="ARBA00022679"/>
    </source>
</evidence>
<dbReference type="Proteomes" id="UP000231292">
    <property type="component" value="Unassembled WGS sequence"/>
</dbReference>
<evidence type="ECO:0000313" key="8">
    <source>
        <dbReference type="Proteomes" id="UP000231292"/>
    </source>
</evidence>
<protein>
    <recommendedName>
        <fullName evidence="9">UDP-N-acetylglucosamine--LPS N-acetylglucosamine transferase</fullName>
    </recommendedName>
</protein>
<dbReference type="InterPro" id="IPR007235">
    <property type="entry name" value="Glyco_trans_28_C"/>
</dbReference>
<feature type="domain" description="Glycosyl transferase family 28 C-terminal" evidence="5">
    <location>
        <begin position="226"/>
        <end position="350"/>
    </location>
</feature>
<evidence type="ECO:0008006" key="9">
    <source>
        <dbReference type="Google" id="ProtNLM"/>
    </source>
</evidence>
<gene>
    <name evidence="7" type="ORF">COX41_06205</name>
</gene>
<reference evidence="7 8" key="1">
    <citation type="submission" date="2017-09" db="EMBL/GenBank/DDBJ databases">
        <title>Depth-based differentiation of microbial function through sediment-hosted aquifers and enrichment of novel symbionts in the deep terrestrial subsurface.</title>
        <authorList>
            <person name="Probst A.J."/>
            <person name="Ladd B."/>
            <person name="Jarett J.K."/>
            <person name="Geller-Mcgrath D.E."/>
            <person name="Sieber C.M."/>
            <person name="Emerson J.B."/>
            <person name="Anantharaman K."/>
            <person name="Thomas B.C."/>
            <person name="Malmstrom R."/>
            <person name="Stieglmeier M."/>
            <person name="Klingl A."/>
            <person name="Woyke T."/>
            <person name="Ryan C.M."/>
            <person name="Banfield J.F."/>
        </authorList>
    </citation>
    <scope>NUCLEOTIDE SEQUENCE [LARGE SCALE GENOMIC DNA]</scope>
    <source>
        <strain evidence="7">CG23_combo_of_CG06-09_8_20_14_all_41_10</strain>
    </source>
</reference>
<dbReference type="PANTHER" id="PTHR43025:SF3">
    <property type="entry name" value="MONOGALACTOSYLDIACYLGLYCEROL SYNTHASE 1, CHLOROPLASTIC"/>
    <property type="match status" value="1"/>
</dbReference>
<feature type="domain" description="Diacylglycerol glucosyltransferase N-terminal" evidence="6">
    <location>
        <begin position="14"/>
        <end position="181"/>
    </location>
</feature>
<keyword evidence="4" id="KW-0808">Transferase</keyword>
<accession>A0A2G9YI34</accession>
<name>A0A2G9YI34_9BACT</name>
<dbReference type="EMBL" id="PCRK01000159">
    <property type="protein sequence ID" value="PIP18822.1"/>
    <property type="molecule type" value="Genomic_DNA"/>
</dbReference>
<dbReference type="Pfam" id="PF04101">
    <property type="entry name" value="Glyco_tran_28_C"/>
    <property type="match status" value="1"/>
</dbReference>
<dbReference type="Pfam" id="PF06925">
    <property type="entry name" value="MGDG_synth"/>
    <property type="match status" value="1"/>
</dbReference>
<dbReference type="PANTHER" id="PTHR43025">
    <property type="entry name" value="MONOGALACTOSYLDIACYLGLYCEROL SYNTHASE"/>
    <property type="match status" value="1"/>
</dbReference>
<dbReference type="Gene3D" id="3.40.50.2000">
    <property type="entry name" value="Glycogen Phosphorylase B"/>
    <property type="match status" value="2"/>
</dbReference>
<dbReference type="GO" id="GO:0009247">
    <property type="term" value="P:glycolipid biosynthetic process"/>
    <property type="evidence" value="ECO:0007669"/>
    <property type="project" value="InterPro"/>
</dbReference>
<keyword evidence="3" id="KW-0328">Glycosyltransferase</keyword>
<comment type="similarity">
    <text evidence="2">Belongs to the glycosyltransferase 28 family.</text>
</comment>
<comment type="subcellular location">
    <subcellularLocation>
        <location evidence="1">Membrane</location>
    </subcellularLocation>
</comment>
<dbReference type="GO" id="GO:0016020">
    <property type="term" value="C:membrane"/>
    <property type="evidence" value="ECO:0007669"/>
    <property type="project" value="UniProtKB-SubCell"/>
</dbReference>
<evidence type="ECO:0000256" key="2">
    <source>
        <dbReference type="ARBA" id="ARBA00006962"/>
    </source>
</evidence>
<dbReference type="InterPro" id="IPR009695">
    <property type="entry name" value="Diacylglyc_glucosyltr_N"/>
</dbReference>
<evidence type="ECO:0000256" key="1">
    <source>
        <dbReference type="ARBA" id="ARBA00004370"/>
    </source>
</evidence>
<dbReference type="SUPFAM" id="SSF53756">
    <property type="entry name" value="UDP-Glycosyltransferase/glycogen phosphorylase"/>
    <property type="match status" value="1"/>
</dbReference>